<evidence type="ECO:0000313" key="3">
    <source>
        <dbReference type="Proteomes" id="UP001204772"/>
    </source>
</evidence>
<protein>
    <recommendedName>
        <fullName evidence="4">Lipoprotein</fullName>
    </recommendedName>
</protein>
<accession>A0ABT1FJF4</accession>
<evidence type="ECO:0008006" key="4">
    <source>
        <dbReference type="Google" id="ProtNLM"/>
    </source>
</evidence>
<feature type="signal peptide" evidence="1">
    <location>
        <begin position="1"/>
        <end position="21"/>
    </location>
</feature>
<name>A0ABT1FJF4_9BACT</name>
<dbReference type="Proteomes" id="UP001204772">
    <property type="component" value="Unassembled WGS sequence"/>
</dbReference>
<proteinExistence type="predicted"/>
<reference evidence="2 3" key="1">
    <citation type="submission" date="2022-06" db="EMBL/GenBank/DDBJ databases">
        <title>Runella sp. S5 genome sequencing.</title>
        <authorList>
            <person name="Park S."/>
        </authorList>
    </citation>
    <scope>NUCLEOTIDE SEQUENCE [LARGE SCALE GENOMIC DNA]</scope>
    <source>
        <strain evidence="2 3">S5</strain>
    </source>
</reference>
<evidence type="ECO:0000256" key="1">
    <source>
        <dbReference type="SAM" id="SignalP"/>
    </source>
</evidence>
<organism evidence="2 3">
    <name type="scientific">Runella salmonicolor</name>
    <dbReference type="NCBI Taxonomy" id="2950278"/>
    <lineage>
        <taxon>Bacteria</taxon>
        <taxon>Pseudomonadati</taxon>
        <taxon>Bacteroidota</taxon>
        <taxon>Cytophagia</taxon>
        <taxon>Cytophagales</taxon>
        <taxon>Spirosomataceae</taxon>
        <taxon>Runella</taxon>
    </lineage>
</organism>
<keyword evidence="3" id="KW-1185">Reference proteome</keyword>
<dbReference type="RefSeq" id="WP_253525912.1">
    <property type="nucleotide sequence ID" value="NZ_JAMZEL010000001.1"/>
</dbReference>
<sequence>MKLKYLLFASTILLFLWNCNGVNNSTKSENDISKDSLAHNSPIDSLVFVNIPVDTSYTNKAGGSEKATWKKIFKKCAKSDWIRTAEYMGPTNTLYLGAIQNENGDAQNDLGKADSVRKAKPDFINEGGDQNTALVEKITNSLNTILASELQFKDSTLVNLNAELNAAIENTQQMNLTFTWAADNLLATPLKRYINDNEKTPKWADYKADLLTPGNKVITKVIRVANFKGTISLDHDISGGLKAKLVGGQKIQLANGNADINIKMQGNRVITVESSPKTVYVFAVWSNVESVKF</sequence>
<keyword evidence="1" id="KW-0732">Signal</keyword>
<comment type="caution">
    <text evidence="2">The sequence shown here is derived from an EMBL/GenBank/DDBJ whole genome shotgun (WGS) entry which is preliminary data.</text>
</comment>
<feature type="chain" id="PRO_5046900250" description="Lipoprotein" evidence="1">
    <location>
        <begin position="22"/>
        <end position="293"/>
    </location>
</feature>
<gene>
    <name evidence="2" type="ORF">NCI00_05695</name>
</gene>
<evidence type="ECO:0000313" key="2">
    <source>
        <dbReference type="EMBL" id="MCP1381907.1"/>
    </source>
</evidence>
<dbReference type="EMBL" id="JAMZEL010000001">
    <property type="protein sequence ID" value="MCP1381907.1"/>
    <property type="molecule type" value="Genomic_DNA"/>
</dbReference>